<dbReference type="Proteomes" id="UP000070089">
    <property type="component" value="Unassembled WGS sequence"/>
</dbReference>
<dbReference type="EMBL" id="JXTI01000157">
    <property type="protein sequence ID" value="KWX11774.1"/>
    <property type="molecule type" value="Genomic_DNA"/>
</dbReference>
<feature type="compositionally biased region" description="Polar residues" evidence="1">
    <location>
        <begin position="171"/>
        <end position="183"/>
    </location>
</feature>
<sequence>MALLPKNHIWMSCSFSLLNGQGRIALSANGQLFAYRYQNVVYVREATREMPIRAAFQIPASKDNICVEFSFCGNYILYYALPTDVEINLFKLGSESSVSPHFGGVGSERIIPYSSLSDHQLCIRIDDLGIKYAAFSPNLTLFCVTASTSETLEIRFLSAWTKPGRAGSKSVRFSTHGSSSASRTTKDSINKSPGQGDGVLLRAIPGAKNPPVFSAELSYVAFVSSSYCQDKLHIIETAEQVHSVVDFPNETFDTMHMNVLGQKSYLLADFYNAVLYKVQLLAKTEASVIKYEARIPYQFNSAVTKTLSLTISAVAAQDVHIAIVYANSRAALLSKNLQERMIISGLPDLLEYSESIFVECRCKELTSDTRGNSALDTFTDKQNYCTCGTNQDITQADTYSNIAQSKEATAIETEDHLIYQEVVSITEDSEVLDTQHDAQTNRDAVRRVHEVTDKHCSGGSMHYDSICPACGLRVPIAKQPGLPESHVYDFPSINTHSYLVKTSLNHLSIQYASKKVAFQLPKLLGIEAYLKRNTRSGYMSKARFSPCCRFFAYVGVEYPTTLIVVDPLEMKLVTVLVFYDVIVDFVFVQSNLYVLTSALAEEYQDYNLHNELDEFALSTTEMKFEGGSRPIVVTTTGHKHLIGLAENRLFKWSPRGLPSYIPLPQNVAEVKLQKMHLAYNDIVLINTEAGIAAFSGSV</sequence>
<dbReference type="AlphaFoldDB" id="A0A132NP06"/>
<accession>A0A132NP06</accession>
<name>A0A132NP06_GIAIN</name>
<evidence type="ECO:0000313" key="3">
    <source>
        <dbReference type="Proteomes" id="UP000070089"/>
    </source>
</evidence>
<proteinExistence type="predicted"/>
<evidence type="ECO:0000256" key="1">
    <source>
        <dbReference type="SAM" id="MobiDB-lite"/>
    </source>
</evidence>
<organism evidence="2 3">
    <name type="scientific">Giardia duodenalis assemblage B</name>
    <dbReference type="NCBI Taxonomy" id="1394984"/>
    <lineage>
        <taxon>Eukaryota</taxon>
        <taxon>Metamonada</taxon>
        <taxon>Diplomonadida</taxon>
        <taxon>Hexamitidae</taxon>
        <taxon>Giardiinae</taxon>
        <taxon>Giardia</taxon>
    </lineage>
</organism>
<protein>
    <submittedName>
        <fullName evidence="2">Uncharacterized protein</fullName>
    </submittedName>
</protein>
<dbReference type="OrthoDB" id="10251444at2759"/>
<gene>
    <name evidence="2" type="ORF">QR46_4270</name>
</gene>
<evidence type="ECO:0000313" key="2">
    <source>
        <dbReference type="EMBL" id="KWX11774.1"/>
    </source>
</evidence>
<reference evidence="2 3" key="1">
    <citation type="journal article" date="2015" name="Mol. Biochem. Parasitol.">
        <title>Identification of polymorphic genes for use in assemblage B genotyping assays through comparative genomics of multiple assemblage B Giardia duodenalis isolates.</title>
        <authorList>
            <person name="Wielinga C."/>
            <person name="Thompson R.C."/>
            <person name="Monis P."/>
            <person name="Ryan U."/>
        </authorList>
    </citation>
    <scope>NUCLEOTIDE SEQUENCE [LARGE SCALE GENOMIC DNA]</scope>
    <source>
        <strain evidence="2 3">BAH15c1</strain>
    </source>
</reference>
<comment type="caution">
    <text evidence="2">The sequence shown here is derived from an EMBL/GenBank/DDBJ whole genome shotgun (WGS) entry which is preliminary data.</text>
</comment>
<dbReference type="VEuPathDB" id="GiardiaDB:QR46_4270"/>
<feature type="region of interest" description="Disordered" evidence="1">
    <location>
        <begin position="164"/>
        <end position="194"/>
    </location>
</feature>